<evidence type="ECO:0000313" key="1">
    <source>
        <dbReference type="EMBL" id="KAF6023939.1"/>
    </source>
</evidence>
<organism evidence="1 2">
    <name type="scientific">Bugula neritina</name>
    <name type="common">Brown bryozoan</name>
    <name type="synonym">Sertularia neritina</name>
    <dbReference type="NCBI Taxonomy" id="10212"/>
    <lineage>
        <taxon>Eukaryota</taxon>
        <taxon>Metazoa</taxon>
        <taxon>Spiralia</taxon>
        <taxon>Lophotrochozoa</taxon>
        <taxon>Bryozoa</taxon>
        <taxon>Gymnolaemata</taxon>
        <taxon>Cheilostomatida</taxon>
        <taxon>Flustrina</taxon>
        <taxon>Buguloidea</taxon>
        <taxon>Bugulidae</taxon>
        <taxon>Bugula</taxon>
    </lineage>
</organism>
<evidence type="ECO:0000313" key="2">
    <source>
        <dbReference type="Proteomes" id="UP000593567"/>
    </source>
</evidence>
<gene>
    <name evidence="1" type="ORF">EB796_017751</name>
</gene>
<dbReference type="AlphaFoldDB" id="A0A7J7JCE6"/>
<accession>A0A7J7JCE6</accession>
<dbReference type="EMBL" id="VXIV02002643">
    <property type="protein sequence ID" value="KAF6023939.1"/>
    <property type="molecule type" value="Genomic_DNA"/>
</dbReference>
<comment type="caution">
    <text evidence="1">The sequence shown here is derived from an EMBL/GenBank/DDBJ whole genome shotgun (WGS) entry which is preliminary data.</text>
</comment>
<name>A0A7J7JCE6_BUGNE</name>
<dbReference type="Proteomes" id="UP000593567">
    <property type="component" value="Unassembled WGS sequence"/>
</dbReference>
<proteinExistence type="predicted"/>
<sequence length="89" mass="10091">MHNPIVPKYIKKADRELTHHMALSSKSSTLDDTGKLWDFQYMNKTSTKLLMTNNQDAAINTVSLNPNRRSHGWLLCGGTHGLLHFIKVT</sequence>
<reference evidence="1" key="1">
    <citation type="submission" date="2020-06" db="EMBL/GenBank/DDBJ databases">
        <title>Draft genome of Bugula neritina, a colonial animal packing powerful symbionts and potential medicines.</title>
        <authorList>
            <person name="Rayko M."/>
        </authorList>
    </citation>
    <scope>NUCLEOTIDE SEQUENCE [LARGE SCALE GENOMIC DNA]</scope>
    <source>
        <strain evidence="1">Kwan_BN1</strain>
    </source>
</reference>
<keyword evidence="2" id="KW-1185">Reference proteome</keyword>
<protein>
    <submittedName>
        <fullName evidence="1">Uncharacterized protein</fullName>
    </submittedName>
</protein>